<name>A0ABT0ISE1_9HYPH</name>
<sequence>MKQIVVLSGPIAVGKTAFSDELMRRYPCEKVSTRNYILRVKQVSDERKALQQAGAELDMETNGSWVADAVSVGMSDTSKSFLLVDSARIAGQVRALRDRFGADNVHHFHLTAPHDVLERRYRERAGVGDQVATYTEAKADVIEAEVDKLAAIADVVVQTEKSDVPSCVTFATAGRISVAATPPSYVDLFVGGQWGSEGKGNICALLAPEYDVLVRVGGPNAGHKVKMPEYTYRQLPSGTGSNPKAEICIAAGSTISLEILLKEIDDHGWLKKGGLLIDPQAMIIEERDREIEEKLLDGISSTKQGVGSAAARKILGRDGELEWGPPVRLARDVDALHSYIGNVSQRIEQALASGKKVMLEGTQGTELSIHHGSYPYVTSRETSAAGCLSDAGIPFTKLRRVIVVTRTYPIRVGGKSGPMGVEISFEDIAQRSGLPIEQIGTTELGSVSGKSRRMAEFDWERMRRSVYWNGATDIALTFVDYLGAENVAAVDFDDLNLEAKTFIVDLERICGVPVSLISKGFGRDGLIDKRNWND</sequence>
<dbReference type="Gene3D" id="3.40.440.10">
    <property type="entry name" value="Adenylosuccinate Synthetase, subunit A, domain 1"/>
    <property type="match status" value="2"/>
</dbReference>
<keyword evidence="2 7" id="KW-0479">Metal-binding</keyword>
<dbReference type="EC" id="6.3.4.4" evidence="7"/>
<dbReference type="GO" id="GO:0004019">
    <property type="term" value="F:adenylosuccinate synthase activity"/>
    <property type="evidence" value="ECO:0007669"/>
    <property type="project" value="UniProtKB-EC"/>
</dbReference>
<dbReference type="SUPFAM" id="SSF52540">
    <property type="entry name" value="P-loop containing nucleoside triphosphate hydrolases"/>
    <property type="match status" value="2"/>
</dbReference>
<comment type="caution">
    <text evidence="7">Lacks conserved residue(s) required for the propagation of feature annotation.</text>
</comment>
<keyword evidence="1 7" id="KW-0436">Ligase</keyword>
<comment type="pathway">
    <text evidence="7">Purine metabolism; AMP biosynthesis via de novo pathway; AMP from IMP: step 1/2.</text>
</comment>
<comment type="function">
    <text evidence="7">Plays an important role in the de novo pathway of purine nucleotide biosynthesis. Catalyzes the first committed step in the biosynthesis of AMP from IMP.</text>
</comment>
<dbReference type="Gene3D" id="3.40.50.300">
    <property type="entry name" value="P-loop containing nucleotide triphosphate hydrolases"/>
    <property type="match status" value="1"/>
</dbReference>
<evidence type="ECO:0000256" key="1">
    <source>
        <dbReference type="ARBA" id="ARBA00022598"/>
    </source>
</evidence>
<keyword evidence="3 7" id="KW-0547">Nucleotide-binding</keyword>
<dbReference type="Pfam" id="PF00709">
    <property type="entry name" value="Adenylsucc_synt"/>
    <property type="match status" value="2"/>
</dbReference>
<evidence type="ECO:0000256" key="3">
    <source>
        <dbReference type="ARBA" id="ARBA00022741"/>
    </source>
</evidence>
<proteinExistence type="inferred from homology"/>
<dbReference type="PANTHER" id="PTHR11846">
    <property type="entry name" value="ADENYLOSUCCINATE SYNTHETASE"/>
    <property type="match status" value="1"/>
</dbReference>
<evidence type="ECO:0000256" key="6">
    <source>
        <dbReference type="ARBA" id="ARBA00023134"/>
    </source>
</evidence>
<dbReference type="Proteomes" id="UP001202827">
    <property type="component" value="Unassembled WGS sequence"/>
</dbReference>
<dbReference type="InterPro" id="IPR042110">
    <property type="entry name" value="Adenylosuccinate_synth_dom2"/>
</dbReference>
<comment type="subcellular location">
    <subcellularLocation>
        <location evidence="7">Cytoplasm</location>
    </subcellularLocation>
</comment>
<dbReference type="SMART" id="SM00788">
    <property type="entry name" value="Adenylsucc_synt"/>
    <property type="match status" value="1"/>
</dbReference>
<dbReference type="RefSeq" id="WP_248683337.1">
    <property type="nucleotide sequence ID" value="NZ_JALPRY010000012.1"/>
</dbReference>
<feature type="binding site" description="in other chain" evidence="7">
    <location>
        <begin position="220"/>
        <end position="223"/>
    </location>
    <ligand>
        <name>IMP</name>
        <dbReference type="ChEBI" id="CHEBI:58053"/>
        <note>ligand shared between dimeric partners</note>
    </ligand>
</feature>
<protein>
    <recommendedName>
        <fullName evidence="7">Adenylosuccinate synthetase</fullName>
        <shortName evidence="7">AMPSase</shortName>
        <shortName evidence="7">AdSS</shortName>
        <ecNumber evidence="7">6.3.4.4</ecNumber>
    </recommendedName>
    <alternativeName>
        <fullName evidence="7">IMP--aspartate ligase</fullName>
    </alternativeName>
</protein>
<keyword evidence="5 7" id="KW-0460">Magnesium</keyword>
<feature type="binding site" description="in other chain" evidence="7">
    <location>
        <position position="363"/>
    </location>
    <ligand>
        <name>IMP</name>
        <dbReference type="ChEBI" id="CHEBI:58053"/>
        <note>ligand shared between dimeric partners</note>
    </ligand>
</feature>
<feature type="binding site" evidence="7">
    <location>
        <begin position="518"/>
        <end position="520"/>
    </location>
    <ligand>
        <name>GTP</name>
        <dbReference type="ChEBI" id="CHEBI:37565"/>
    </ligand>
</feature>
<evidence type="ECO:0000313" key="9">
    <source>
        <dbReference type="Proteomes" id="UP001202827"/>
    </source>
</evidence>
<comment type="subunit">
    <text evidence="7">Homodimer.</text>
</comment>
<feature type="binding site" description="in other chain" evidence="7">
    <location>
        <position position="302"/>
    </location>
    <ligand>
        <name>IMP</name>
        <dbReference type="ChEBI" id="CHEBI:58053"/>
        <note>ligand shared between dimeric partners</note>
    </ligand>
</feature>
<keyword evidence="9" id="KW-1185">Reference proteome</keyword>
<dbReference type="Gene3D" id="1.10.300.10">
    <property type="entry name" value="Adenylosuccinate Synthetase, subunit A, domain 2"/>
    <property type="match status" value="1"/>
</dbReference>
<comment type="cofactor">
    <cofactor evidence="7">
        <name>Mg(2+)</name>
        <dbReference type="ChEBI" id="CHEBI:18420"/>
    </cofactor>
    <text evidence="7">Binds 1 Mg(2+) ion per subunit.</text>
</comment>
<keyword evidence="7" id="KW-0963">Cytoplasm</keyword>
<feature type="binding site" evidence="7">
    <location>
        <begin position="478"/>
        <end position="480"/>
    </location>
    <ligand>
        <name>GTP</name>
        <dbReference type="ChEBI" id="CHEBI:37565"/>
    </ligand>
</feature>
<evidence type="ECO:0000313" key="8">
    <source>
        <dbReference type="EMBL" id="MCK8780776.1"/>
    </source>
</evidence>
<keyword evidence="6 7" id="KW-0342">GTP-binding</keyword>
<comment type="catalytic activity">
    <reaction evidence="7">
        <text>IMP + L-aspartate + GTP = N(6)-(1,2-dicarboxyethyl)-AMP + GDP + phosphate + 2 H(+)</text>
        <dbReference type="Rhea" id="RHEA:15753"/>
        <dbReference type="ChEBI" id="CHEBI:15378"/>
        <dbReference type="ChEBI" id="CHEBI:29991"/>
        <dbReference type="ChEBI" id="CHEBI:37565"/>
        <dbReference type="ChEBI" id="CHEBI:43474"/>
        <dbReference type="ChEBI" id="CHEBI:57567"/>
        <dbReference type="ChEBI" id="CHEBI:58053"/>
        <dbReference type="ChEBI" id="CHEBI:58189"/>
        <dbReference type="EC" id="6.3.4.4"/>
    </reaction>
</comment>
<evidence type="ECO:0000256" key="5">
    <source>
        <dbReference type="ARBA" id="ARBA00022842"/>
    </source>
</evidence>
<feature type="binding site" evidence="7">
    <location>
        <position position="452"/>
    </location>
    <ligand>
        <name>GTP</name>
        <dbReference type="ChEBI" id="CHEBI:37565"/>
    </ligand>
</feature>
<organism evidence="8 9">
    <name type="scientific">Neorhizobium turbinariae</name>
    <dbReference type="NCBI Taxonomy" id="2937795"/>
    <lineage>
        <taxon>Bacteria</taxon>
        <taxon>Pseudomonadati</taxon>
        <taxon>Pseudomonadota</taxon>
        <taxon>Alphaproteobacteria</taxon>
        <taxon>Hyphomicrobiales</taxon>
        <taxon>Rhizobiaceae</taxon>
        <taxon>Rhizobium/Agrobacterium group</taxon>
        <taxon>Neorhizobium</taxon>
    </lineage>
</organism>
<dbReference type="InterPro" id="IPR027417">
    <property type="entry name" value="P-loop_NTPase"/>
</dbReference>
<dbReference type="PANTHER" id="PTHR11846:SF0">
    <property type="entry name" value="ADENYLOSUCCINATE SYNTHETASE"/>
    <property type="match status" value="1"/>
</dbReference>
<feature type="binding site" evidence="7">
    <location>
        <begin position="222"/>
        <end position="224"/>
    </location>
    <ligand>
        <name>GTP</name>
        <dbReference type="ChEBI" id="CHEBI:37565"/>
    </ligand>
</feature>
<feature type="binding site" evidence="7">
    <location>
        <position position="222"/>
    </location>
    <ligand>
        <name>Mg(2+)</name>
        <dbReference type="ChEBI" id="CHEBI:18420"/>
    </ligand>
</feature>
<evidence type="ECO:0000256" key="2">
    <source>
        <dbReference type="ARBA" id="ARBA00022723"/>
    </source>
</evidence>
<accession>A0ABT0ISE1</accession>
<feature type="active site" description="Proton donor" evidence="7">
    <location>
        <position position="223"/>
    </location>
</feature>
<dbReference type="InterPro" id="IPR042111">
    <property type="entry name" value="Adenylosuccinate_synth_dom3"/>
</dbReference>
<evidence type="ECO:0000256" key="7">
    <source>
        <dbReference type="HAMAP-Rule" id="MF_00011"/>
    </source>
</evidence>
<feature type="binding site" evidence="7">
    <location>
        <begin position="446"/>
        <end position="452"/>
    </location>
    <ligand>
        <name>substrate</name>
    </ligand>
</feature>
<comment type="caution">
    <text evidence="8">The sequence shown here is derived from an EMBL/GenBank/DDBJ whole genome shotgun (WGS) entry which is preliminary data.</text>
</comment>
<reference evidence="8 9" key="1">
    <citation type="submission" date="2022-04" db="EMBL/GenBank/DDBJ databases">
        <title>Rhizobium coralii sp. nov., isolated from coral Turbinaria peltata.</title>
        <authorList>
            <person name="Sun H."/>
        </authorList>
    </citation>
    <scope>NUCLEOTIDE SEQUENCE [LARGE SCALE GENOMIC DNA]</scope>
    <source>
        <strain evidence="8 9">NTR19</strain>
    </source>
</reference>
<comment type="similarity">
    <text evidence="7">Belongs to the adenylosuccinate synthetase family.</text>
</comment>
<feature type="binding site" description="in other chain" evidence="7">
    <location>
        <position position="378"/>
    </location>
    <ligand>
        <name>IMP</name>
        <dbReference type="ChEBI" id="CHEBI:58053"/>
        <note>ligand shared between dimeric partners</note>
    </ligand>
</feature>
<feature type="binding site" description="in other chain" evidence="7">
    <location>
        <position position="450"/>
    </location>
    <ligand>
        <name>IMP</name>
        <dbReference type="ChEBI" id="CHEBI:58053"/>
        <note>ligand shared between dimeric partners</note>
    </ligand>
</feature>
<dbReference type="Gene3D" id="3.90.170.10">
    <property type="entry name" value="Adenylosuccinate Synthetase, subunit A, domain 3"/>
    <property type="match status" value="1"/>
</dbReference>
<dbReference type="InterPro" id="IPR042109">
    <property type="entry name" value="Adenylosuccinate_synth_dom1"/>
</dbReference>
<gene>
    <name evidence="7" type="primary">purA</name>
    <name evidence="8" type="ORF">M0654_12350</name>
</gene>
<evidence type="ECO:0000256" key="4">
    <source>
        <dbReference type="ARBA" id="ARBA00022755"/>
    </source>
</evidence>
<dbReference type="EMBL" id="JALPRY010000012">
    <property type="protein sequence ID" value="MCK8780776.1"/>
    <property type="molecule type" value="Genomic_DNA"/>
</dbReference>
<dbReference type="InterPro" id="IPR001114">
    <property type="entry name" value="Adenylosuccinate_synthetase"/>
</dbReference>
<keyword evidence="4 7" id="KW-0658">Purine biosynthesis</keyword>
<dbReference type="HAMAP" id="MF_00011">
    <property type="entry name" value="Adenylosucc_synth"/>
    <property type="match status" value="1"/>
</dbReference>